<reference evidence="2 3" key="1">
    <citation type="submission" date="2016-06" db="EMBL/GenBank/DDBJ databases">
        <authorList>
            <person name="Olsen C.W."/>
            <person name="Carey S."/>
            <person name="Hinshaw L."/>
            <person name="Karasin A.I."/>
        </authorList>
    </citation>
    <scope>NUCLEOTIDE SEQUENCE [LARGE SCALE GENOMIC DNA]</scope>
    <source>
        <strain evidence="2 3">LZ-22</strain>
    </source>
</reference>
<dbReference type="Proteomes" id="UP000199086">
    <property type="component" value="Unassembled WGS sequence"/>
</dbReference>
<name>A0A1G6HC19_9ACTN</name>
<dbReference type="AlphaFoldDB" id="A0A1G6HC19"/>
<organism evidence="2 3">
    <name type="scientific">Raineyella antarctica</name>
    <dbReference type="NCBI Taxonomy" id="1577474"/>
    <lineage>
        <taxon>Bacteria</taxon>
        <taxon>Bacillati</taxon>
        <taxon>Actinomycetota</taxon>
        <taxon>Actinomycetes</taxon>
        <taxon>Propionibacteriales</taxon>
        <taxon>Propionibacteriaceae</taxon>
        <taxon>Raineyella</taxon>
    </lineage>
</organism>
<protein>
    <submittedName>
        <fullName evidence="2">AAA ATPase domain-containing protein</fullName>
    </submittedName>
</protein>
<dbReference type="EMBL" id="FMYF01000008">
    <property type="protein sequence ID" value="SDB91812.1"/>
    <property type="molecule type" value="Genomic_DNA"/>
</dbReference>
<dbReference type="PANTHER" id="PTHR34301">
    <property type="entry name" value="DNA-BINDING PROTEIN-RELATED"/>
    <property type="match status" value="1"/>
</dbReference>
<dbReference type="Gene3D" id="3.40.50.300">
    <property type="entry name" value="P-loop containing nucleotide triphosphate hydrolases"/>
    <property type="match status" value="1"/>
</dbReference>
<dbReference type="SUPFAM" id="SSF52540">
    <property type="entry name" value="P-loop containing nucleoside triphosphate hydrolases"/>
    <property type="match status" value="1"/>
</dbReference>
<sequence length="391" mass="41957">MDPVRNPYSPGAGRLPAALVGRESQLTAWDIAIRRISTGRDAQSLVLYGLRGVGKTVLLTRFAQMARDRAWIVAQVEAKSGRSMRAMVGEALHDNLVDLARPGVGVRVLKALKTALSFKASYDSSGTWSFGLDLDDSPGGGADTGTFESDLGKLLRDLSAAAEEGDAGLALLVDEAQDLPEDELIALCSIVHAANQRQDRLVVALAGLPSLPRKLAEAKSYAERLFSYHTVDALTRDDAIAALESPAETEGASWQVDAMDRVIEAAGGYPYFLQQYGQETWNVAPGSPITFHDAQLGVAEGQLALDNGFFRIRWERATSAEKEYLRAMAVDGDRGSASGEVAARLHKKTTALGPARANLINKGLIYSPDHGMVAYTVPAMAAFVQRQESAE</sequence>
<gene>
    <name evidence="2" type="ORF">GA0111570_108119</name>
</gene>
<evidence type="ECO:0000259" key="1">
    <source>
        <dbReference type="Pfam" id="PF13191"/>
    </source>
</evidence>
<dbReference type="STRING" id="1577474.GA0111570_108119"/>
<proteinExistence type="predicted"/>
<dbReference type="PANTHER" id="PTHR34301:SF8">
    <property type="entry name" value="ATPASE DOMAIN-CONTAINING PROTEIN"/>
    <property type="match status" value="1"/>
</dbReference>
<keyword evidence="3" id="KW-1185">Reference proteome</keyword>
<evidence type="ECO:0000313" key="3">
    <source>
        <dbReference type="Proteomes" id="UP000199086"/>
    </source>
</evidence>
<accession>A0A1G6HC19</accession>
<evidence type="ECO:0000313" key="2">
    <source>
        <dbReference type="EMBL" id="SDB91812.1"/>
    </source>
</evidence>
<dbReference type="Pfam" id="PF13191">
    <property type="entry name" value="AAA_16"/>
    <property type="match status" value="1"/>
</dbReference>
<dbReference type="InterPro" id="IPR041664">
    <property type="entry name" value="AAA_16"/>
</dbReference>
<dbReference type="OrthoDB" id="2020141at2"/>
<feature type="domain" description="Orc1-like AAA ATPase" evidence="1">
    <location>
        <begin position="19"/>
        <end position="202"/>
    </location>
</feature>
<dbReference type="InterPro" id="IPR027417">
    <property type="entry name" value="P-loop_NTPase"/>
</dbReference>